<name>A0AA96LRT2_9BACL</name>
<gene>
    <name evidence="1" type="ORF">MJB10_12375</name>
</gene>
<accession>A0AA96LRT2</accession>
<dbReference type="Pfam" id="PF16126">
    <property type="entry name" value="DUF4838"/>
    <property type="match status" value="1"/>
</dbReference>
<dbReference type="RefSeq" id="WP_314805251.1">
    <property type="nucleotide sequence ID" value="NZ_CP130319.1"/>
</dbReference>
<evidence type="ECO:0000313" key="2">
    <source>
        <dbReference type="Proteomes" id="UP001304650"/>
    </source>
</evidence>
<sequence>MTSEHDIDASAESKLDAIQTHRLYLGLFEDFGISTETLENTELDDAIEIDVMNGDGRLAGANVRSVLFAVYRYLEEIGCRWIRPGQDGDFVPVGLLQPQTVKVKESAAYRHRGICIEGAVSLENMKDHIEWAPKVGFNAYFLEFKTPYTFFERWYNHRHNAYKEPEGLTITKVQEFKAELEIEIAKRGLLYHAVGHGWTGEPLGLPCLGWEPVCVEPDERTASLLAQVQGQRKLWHGVPLNSNLCYSNAEARRLMVKDAADYAQQNPQIAMLHVWLADAPNNHCECEACSRARPADFYVRLLNELDEELIARQLETRIVFLLYLDLLWTPETEKLRNPGRFLLLFAPVSRTYSRTYDPDTTGIQLPPYERNRLKFPQGIRENVAFLKEWQKHFDGDSFAYEYHFMWDHYFDPGYEHIADIISADVKQLRHLGLNGMVSDQTQRSFFPSGLGMYVLGKTLWNENADFDALSKAYYEAAFGADAEACQWYLRKLSTLFDPPYMRGEKPRYSREAVSRLAQVRGVVHEFQPCIEKNLKRNTDPCRRKSWAYLGEHAELVVLLADAFQARADGRIAEARQHWERTVDWARQAEDRIQPVFDVFLFIQTLQKEFEEGIRTNFGGEVS</sequence>
<organism evidence="1 2">
    <name type="scientific">Paenibacillus roseopurpureus</name>
    <dbReference type="NCBI Taxonomy" id="2918901"/>
    <lineage>
        <taxon>Bacteria</taxon>
        <taxon>Bacillati</taxon>
        <taxon>Bacillota</taxon>
        <taxon>Bacilli</taxon>
        <taxon>Bacillales</taxon>
        <taxon>Paenibacillaceae</taxon>
        <taxon>Paenibacillus</taxon>
    </lineage>
</organism>
<protein>
    <submittedName>
        <fullName evidence="1">DUF4838 domain-containing protein</fullName>
    </submittedName>
</protein>
<evidence type="ECO:0000313" key="1">
    <source>
        <dbReference type="EMBL" id="WNR46845.1"/>
    </source>
</evidence>
<dbReference type="InterPro" id="IPR032287">
    <property type="entry name" value="DUF4838"/>
</dbReference>
<dbReference type="AlphaFoldDB" id="A0AA96LRT2"/>
<keyword evidence="2" id="KW-1185">Reference proteome</keyword>
<dbReference type="EMBL" id="CP130319">
    <property type="protein sequence ID" value="WNR46845.1"/>
    <property type="molecule type" value="Genomic_DNA"/>
</dbReference>
<reference evidence="1" key="1">
    <citation type="submission" date="2022-02" db="EMBL/GenBank/DDBJ databases">
        <title>Paenibacillus sp. MBLB1832 Whole Genome Shotgun Sequencing.</title>
        <authorList>
            <person name="Hwang C.Y."/>
            <person name="Cho E.-S."/>
            <person name="Seo M.-J."/>
        </authorList>
    </citation>
    <scope>NUCLEOTIDE SEQUENCE</scope>
    <source>
        <strain evidence="1">MBLB1832</strain>
    </source>
</reference>
<dbReference type="Proteomes" id="UP001304650">
    <property type="component" value="Chromosome"/>
</dbReference>
<dbReference type="KEGG" id="proo:MJB10_12375"/>
<proteinExistence type="predicted"/>